<dbReference type="GeneID" id="39986337"/>
<organism evidence="3 4">
    <name type="scientific">Trypanosoma theileri</name>
    <dbReference type="NCBI Taxonomy" id="67003"/>
    <lineage>
        <taxon>Eukaryota</taxon>
        <taxon>Discoba</taxon>
        <taxon>Euglenozoa</taxon>
        <taxon>Kinetoplastea</taxon>
        <taxon>Metakinetoplastina</taxon>
        <taxon>Trypanosomatida</taxon>
        <taxon>Trypanosomatidae</taxon>
        <taxon>Trypanosoma</taxon>
    </lineage>
</organism>
<reference evidence="3 4" key="1">
    <citation type="submission" date="2017-03" db="EMBL/GenBank/DDBJ databases">
        <title>An alternative strategy for trypanosome survival in the mammalian bloodstream revealed through genome and transcriptome analysis of the ubiquitous bovine parasite Trypanosoma (Megatrypanum) theileri.</title>
        <authorList>
            <person name="Kelly S."/>
            <person name="Ivens A."/>
            <person name="Mott A."/>
            <person name="O'Neill E."/>
            <person name="Emms D."/>
            <person name="Macleod O."/>
            <person name="Voorheis P."/>
            <person name="Matthews J."/>
            <person name="Matthews K."/>
            <person name="Carrington M."/>
        </authorList>
    </citation>
    <scope>NUCLEOTIDE SEQUENCE [LARGE SCALE GENOMIC DNA]</scope>
    <source>
        <strain evidence="3">Edinburgh</strain>
    </source>
</reference>
<dbReference type="GO" id="GO:0005516">
    <property type="term" value="F:calmodulin binding"/>
    <property type="evidence" value="ECO:0007669"/>
    <property type="project" value="TreeGrafter"/>
</dbReference>
<dbReference type="GO" id="GO:0000922">
    <property type="term" value="C:spindle pole"/>
    <property type="evidence" value="ECO:0007669"/>
    <property type="project" value="TreeGrafter"/>
</dbReference>
<name>A0A1X0NTZ2_9TRYP</name>
<keyword evidence="1" id="KW-0175">Coiled coil</keyword>
<dbReference type="RefSeq" id="XP_028882253.1">
    <property type="nucleotide sequence ID" value="XM_029026557.1"/>
</dbReference>
<feature type="region of interest" description="Disordered" evidence="2">
    <location>
        <begin position="126"/>
        <end position="149"/>
    </location>
</feature>
<proteinExistence type="predicted"/>
<dbReference type="OrthoDB" id="267477at2759"/>
<dbReference type="InterPro" id="IPR051185">
    <property type="entry name" value="ASPM"/>
</dbReference>
<dbReference type="Proteomes" id="UP000192257">
    <property type="component" value="Unassembled WGS sequence"/>
</dbReference>
<dbReference type="GO" id="GO:0051295">
    <property type="term" value="P:establishment of meiotic spindle localization"/>
    <property type="evidence" value="ECO:0007669"/>
    <property type="project" value="TreeGrafter"/>
</dbReference>
<dbReference type="GO" id="GO:0007051">
    <property type="term" value="P:spindle organization"/>
    <property type="evidence" value="ECO:0007669"/>
    <property type="project" value="TreeGrafter"/>
</dbReference>
<dbReference type="GO" id="GO:0000278">
    <property type="term" value="P:mitotic cell cycle"/>
    <property type="evidence" value="ECO:0007669"/>
    <property type="project" value="TreeGrafter"/>
</dbReference>
<dbReference type="PANTHER" id="PTHR22706">
    <property type="entry name" value="ASSEMBLY FACTOR FOR SPINDLE MICROTUBULES"/>
    <property type="match status" value="1"/>
</dbReference>
<evidence type="ECO:0000313" key="3">
    <source>
        <dbReference type="EMBL" id="ORC88187.1"/>
    </source>
</evidence>
<dbReference type="SMART" id="SM00015">
    <property type="entry name" value="IQ"/>
    <property type="match status" value="4"/>
</dbReference>
<gene>
    <name evidence="3" type="ORF">TM35_000182440</name>
</gene>
<feature type="compositionally biased region" description="Acidic residues" evidence="2">
    <location>
        <begin position="253"/>
        <end position="274"/>
    </location>
</feature>
<evidence type="ECO:0000256" key="1">
    <source>
        <dbReference type="SAM" id="Coils"/>
    </source>
</evidence>
<feature type="region of interest" description="Disordered" evidence="2">
    <location>
        <begin position="447"/>
        <end position="469"/>
    </location>
</feature>
<feature type="coiled-coil region" evidence="1">
    <location>
        <begin position="1188"/>
        <end position="1218"/>
    </location>
</feature>
<feature type="region of interest" description="Disordered" evidence="2">
    <location>
        <begin position="235"/>
        <end position="281"/>
    </location>
</feature>
<dbReference type="Pfam" id="PF00612">
    <property type="entry name" value="IQ"/>
    <property type="match status" value="2"/>
</dbReference>
<dbReference type="PANTHER" id="PTHR22706:SF2">
    <property type="entry name" value="SFI1 SPINDLE BODY DOMAIN-CONTAINING PROTEIN"/>
    <property type="match status" value="1"/>
</dbReference>
<dbReference type="VEuPathDB" id="TriTrypDB:TM35_000182440"/>
<dbReference type="InterPro" id="IPR000048">
    <property type="entry name" value="IQ_motif_EF-hand-BS"/>
</dbReference>
<dbReference type="EMBL" id="NBCO01000018">
    <property type="protein sequence ID" value="ORC88187.1"/>
    <property type="molecule type" value="Genomic_DNA"/>
</dbReference>
<sequence>MELDSIKTRFTELQGYYEDESKSDDDIIYAVYNWVKSAHIVAQLLLLEGRFPELRRCLDLCRQVLQEQHPPANDRQVLKNATGEDRLLMDSLLVRTSQLERQYEEARAHSKGRDTEYYLNKLLHTDEETGRDGKENGQENVTPPERGISFGRRTRLNRWKVPPILPALVTQTQLFIRPTTDGFVDSMGDSHAKSLRSSYSLAGFRAETHPTYSHDITLGNNVDTSTIAILSSSYVPTPTVSSPPHPSAVSAIDDNDNDDDAAAAKEEEEEEGEKNDEPIDVFTPLSSISSSMIESQQLAALHNGKLKTGEEHLPSVPVKTSTHRKVHSKYGRLVRPLSARVDSTALPSGSLHHRLLMDADAHVIRSAIAIKTANEIRYQSMAFMQSLKNRASSLVQRTRSQRSTSLSTETWREEIEKEKNSGIESESPVLPPLSYCSSVSLNTMGQSVPSSKPFHQTVSSPLHGKEETIPPTSITGIIIEESEIKNMNSMTAGKHDTSLEPKEGIKEGISDTVPSNMYKLDEIAMIPSLSPQAKEELEEALSQYQQEKEKLDASSKAMHLRAKVQSEIFKLQEVNVKVEDTAVWKRRRKLHTALNDRATTSAASASEFRFNSPISALDSDTISNHAWAAVATPGTASTVSAKGGVETLLSDDQYAPTAERIAKLAAVRPTEWDSQEEEEEVLITSHPSGTHHPIDEKESTQRCFHNNNNNNNNNKSLGHTTTDMLTVRSTSGTTSSLMKGTDASFDAVEQRLKVLEASTHIAFPDVHHMVWKRAKVRVEQQRRLTNHEGILSMTSEKAFPSFFFNNQHNEEVSPPGKTDVAPIKKVWASLQRLRRESTYKMPLSVEDTNFMKEEEEEVKNTSDGIILPPQLFHSVEELRYHVHLDEADAVTLSMCLPLHLATVRIQRMCKLFIAKREKMRRSAAIQEHLRLLEIKEESAVVIQRYVRRLLARRQKLTIALRVSYMNDQRVAHEMISDETLTNDPVNSRRLTGGHLRWRSSDSAVTLHSPIQSFRRSPDLQQPLSSTSQGQQNVFSPLLPLFSRQLYCLPQKGNRAPSTRFVRLRRIQENIACRVIVRAFRAYRQRLILKWEREARACVAFVTQKMSSDEAFGSIMEDEVSFPAAFLDRTAAIGERLIIDSVFNDFGASSVFPLPRDRIMGDVVAAWEARTAKTRRAGDFMTPLEPVRLSELRRTLAEREEAAASLRRRQQELQLEEEEEWRRQLRVRMDAVLLLQRCARGYVVRSRLFAHLQSVQEVLETQHRRTELLGDVTYGMTTPRGGNNTSGRNLLHIASAKGKPIISEDHPIPPHVADVIEQGIKLRHSMWFGEDEESQRASLRAIVMIQSFLRWHISLSILADHQNSVYIILIQRRWRLVLKRREMLREKKQKYIVETLRKVGY</sequence>
<protein>
    <submittedName>
        <fullName evidence="3">Uncharacterized protein</fullName>
    </submittedName>
</protein>
<dbReference type="PROSITE" id="PS50096">
    <property type="entry name" value="IQ"/>
    <property type="match status" value="1"/>
</dbReference>
<feature type="compositionally biased region" description="Basic and acidic residues" evidence="2">
    <location>
        <begin position="126"/>
        <end position="137"/>
    </location>
</feature>
<feature type="coiled-coil region" evidence="1">
    <location>
        <begin position="530"/>
        <end position="557"/>
    </location>
</feature>
<feature type="compositionally biased region" description="Polar residues" evidence="2">
    <location>
        <begin position="447"/>
        <end position="460"/>
    </location>
</feature>
<evidence type="ECO:0000313" key="4">
    <source>
        <dbReference type="Proteomes" id="UP000192257"/>
    </source>
</evidence>
<comment type="caution">
    <text evidence="3">The sequence shown here is derived from an EMBL/GenBank/DDBJ whole genome shotgun (WGS) entry which is preliminary data.</text>
</comment>
<accession>A0A1X0NTZ2</accession>
<evidence type="ECO:0000256" key="2">
    <source>
        <dbReference type="SAM" id="MobiDB-lite"/>
    </source>
</evidence>
<keyword evidence="4" id="KW-1185">Reference proteome</keyword>